<dbReference type="InterPro" id="IPR036890">
    <property type="entry name" value="HATPase_C_sf"/>
</dbReference>
<dbReference type="SUPFAM" id="SSF55785">
    <property type="entry name" value="PYP-like sensor domain (PAS domain)"/>
    <property type="match status" value="1"/>
</dbReference>
<comment type="similarity">
    <text evidence="2">In the N-terminal section; belongs to the phytochrome family.</text>
</comment>
<dbReference type="Gene3D" id="3.30.450.40">
    <property type="match status" value="1"/>
</dbReference>
<dbReference type="PRINTS" id="PR00344">
    <property type="entry name" value="BCTRLSENSOR"/>
</dbReference>
<dbReference type="Gene3D" id="3.30.450.20">
    <property type="entry name" value="PAS domain"/>
    <property type="match status" value="1"/>
</dbReference>
<evidence type="ECO:0000259" key="9">
    <source>
        <dbReference type="PROSITE" id="PS50046"/>
    </source>
</evidence>
<dbReference type="SMART" id="SM00091">
    <property type="entry name" value="PAS"/>
    <property type="match status" value="1"/>
</dbReference>
<dbReference type="Pfam" id="PF02518">
    <property type="entry name" value="HATPase_c"/>
    <property type="match status" value="1"/>
</dbReference>
<keyword evidence="7" id="KW-0902">Two-component regulatory system</keyword>
<dbReference type="InterPro" id="IPR003661">
    <property type="entry name" value="HisK_dim/P_dom"/>
</dbReference>
<evidence type="ECO:0000313" key="13">
    <source>
        <dbReference type="EMBL" id="MBD2187498.1"/>
    </source>
</evidence>
<dbReference type="Gene3D" id="3.40.50.2300">
    <property type="match status" value="1"/>
</dbReference>
<dbReference type="Gene3D" id="1.10.287.130">
    <property type="match status" value="1"/>
</dbReference>
<dbReference type="CDD" id="cd00082">
    <property type="entry name" value="HisKA"/>
    <property type="match status" value="1"/>
</dbReference>
<dbReference type="SUPFAM" id="SSF47384">
    <property type="entry name" value="Homodimeric domain of signal transducing histidine kinase"/>
    <property type="match status" value="1"/>
</dbReference>
<protein>
    <recommendedName>
        <fullName evidence="3">histidine kinase</fullName>
        <ecNumber evidence="3">2.7.13.3</ecNumber>
    </recommendedName>
</protein>
<dbReference type="PROSITE" id="PS50110">
    <property type="entry name" value="RESPONSE_REGULATORY"/>
    <property type="match status" value="1"/>
</dbReference>
<dbReference type="PROSITE" id="PS50112">
    <property type="entry name" value="PAS"/>
    <property type="match status" value="1"/>
</dbReference>
<reference evidence="13 14" key="1">
    <citation type="journal article" date="2020" name="ISME J.">
        <title>Comparative genomics reveals insights into cyanobacterial evolution and habitat adaptation.</title>
        <authorList>
            <person name="Chen M.Y."/>
            <person name="Teng W.K."/>
            <person name="Zhao L."/>
            <person name="Hu C.X."/>
            <person name="Zhou Y.K."/>
            <person name="Han B.P."/>
            <person name="Song L.R."/>
            <person name="Shu W.S."/>
        </authorList>
    </citation>
    <scope>NUCLEOTIDE SEQUENCE [LARGE SCALE GENOMIC DNA]</scope>
    <source>
        <strain evidence="13 14">FACHB-723</strain>
    </source>
</reference>
<dbReference type="SUPFAM" id="SSF55874">
    <property type="entry name" value="ATPase domain of HSP90 chaperone/DNA topoisomerase II/histidine kinase"/>
    <property type="match status" value="1"/>
</dbReference>
<evidence type="ECO:0000256" key="8">
    <source>
        <dbReference type="PROSITE-ProRule" id="PRU00169"/>
    </source>
</evidence>
<dbReference type="PROSITE" id="PS50046">
    <property type="entry name" value="PHYTOCHROME_2"/>
    <property type="match status" value="1"/>
</dbReference>
<dbReference type="Pfam" id="PF00512">
    <property type="entry name" value="HisKA"/>
    <property type="match status" value="1"/>
</dbReference>
<dbReference type="PROSITE" id="PS50109">
    <property type="entry name" value="HIS_KIN"/>
    <property type="match status" value="1"/>
</dbReference>
<evidence type="ECO:0000259" key="11">
    <source>
        <dbReference type="PROSITE" id="PS50110"/>
    </source>
</evidence>
<dbReference type="EMBL" id="JACJQB010000006">
    <property type="protein sequence ID" value="MBD2187498.1"/>
    <property type="molecule type" value="Genomic_DNA"/>
</dbReference>
<dbReference type="InterPro" id="IPR036097">
    <property type="entry name" value="HisK_dim/P_sf"/>
</dbReference>
<evidence type="ECO:0000256" key="5">
    <source>
        <dbReference type="ARBA" id="ARBA00022679"/>
    </source>
</evidence>
<dbReference type="SMART" id="SM00065">
    <property type="entry name" value="GAF"/>
    <property type="match status" value="1"/>
</dbReference>
<dbReference type="SUPFAM" id="SSF52172">
    <property type="entry name" value="CheY-like"/>
    <property type="match status" value="1"/>
</dbReference>
<dbReference type="RefSeq" id="WP_190402381.1">
    <property type="nucleotide sequence ID" value="NZ_JACJQB010000006.1"/>
</dbReference>
<dbReference type="PANTHER" id="PTHR43047:SF63">
    <property type="entry name" value="HISTIDINE KINASE"/>
    <property type="match status" value="1"/>
</dbReference>
<dbReference type="InterPro" id="IPR035965">
    <property type="entry name" value="PAS-like_dom_sf"/>
</dbReference>
<evidence type="ECO:0000256" key="3">
    <source>
        <dbReference type="ARBA" id="ARBA00012438"/>
    </source>
</evidence>
<feature type="domain" description="PAS" evidence="12">
    <location>
        <begin position="195"/>
        <end position="239"/>
    </location>
</feature>
<dbReference type="InterPro" id="IPR001789">
    <property type="entry name" value="Sig_transdc_resp-reg_receiver"/>
</dbReference>
<dbReference type="EC" id="2.7.13.3" evidence="3"/>
<feature type="modified residue" description="4-aspartylphosphate" evidence="8">
    <location>
        <position position="624"/>
    </location>
</feature>
<dbReference type="CDD" id="cd00130">
    <property type="entry name" value="PAS"/>
    <property type="match status" value="1"/>
</dbReference>
<dbReference type="PANTHER" id="PTHR43047">
    <property type="entry name" value="TWO-COMPONENT HISTIDINE PROTEIN KINASE"/>
    <property type="match status" value="1"/>
</dbReference>
<keyword evidence="5" id="KW-0808">Transferase</keyword>
<comment type="catalytic activity">
    <reaction evidence="1">
        <text>ATP + protein L-histidine = ADP + protein N-phospho-L-histidine.</text>
        <dbReference type="EC" id="2.7.13.3"/>
    </reaction>
</comment>
<evidence type="ECO:0000256" key="4">
    <source>
        <dbReference type="ARBA" id="ARBA00022553"/>
    </source>
</evidence>
<keyword evidence="4 8" id="KW-0597">Phosphoprotein</keyword>
<gene>
    <name evidence="13" type="ORF">H6F41_04980</name>
</gene>
<evidence type="ECO:0000256" key="2">
    <source>
        <dbReference type="ARBA" id="ARBA00006402"/>
    </source>
</evidence>
<dbReference type="Pfam" id="PF00072">
    <property type="entry name" value="Response_reg"/>
    <property type="match status" value="1"/>
</dbReference>
<dbReference type="InterPro" id="IPR016132">
    <property type="entry name" value="Phyto_chromo_attachment"/>
</dbReference>
<evidence type="ECO:0000259" key="10">
    <source>
        <dbReference type="PROSITE" id="PS50109"/>
    </source>
</evidence>
<dbReference type="InterPro" id="IPR004358">
    <property type="entry name" value="Sig_transdc_His_kin-like_C"/>
</dbReference>
<dbReference type="Proteomes" id="UP000642094">
    <property type="component" value="Unassembled WGS sequence"/>
</dbReference>
<comment type="caution">
    <text evidence="13">The sequence shown here is derived from an EMBL/GenBank/DDBJ whole genome shotgun (WGS) entry which is preliminary data.</text>
</comment>
<evidence type="ECO:0000259" key="12">
    <source>
        <dbReference type="PROSITE" id="PS50112"/>
    </source>
</evidence>
<evidence type="ECO:0000313" key="14">
    <source>
        <dbReference type="Proteomes" id="UP000642094"/>
    </source>
</evidence>
<dbReference type="InterPro" id="IPR011006">
    <property type="entry name" value="CheY-like_superfamily"/>
</dbReference>
<accession>A0ABR7ZVS5</accession>
<dbReference type="InterPro" id="IPR003594">
    <property type="entry name" value="HATPase_dom"/>
</dbReference>
<dbReference type="Pfam" id="PF01590">
    <property type="entry name" value="GAF"/>
    <property type="match status" value="1"/>
</dbReference>
<dbReference type="InterPro" id="IPR029016">
    <property type="entry name" value="GAF-like_dom_sf"/>
</dbReference>
<keyword evidence="6" id="KW-0418">Kinase</keyword>
<evidence type="ECO:0000256" key="1">
    <source>
        <dbReference type="ARBA" id="ARBA00000085"/>
    </source>
</evidence>
<dbReference type="SUPFAM" id="SSF55781">
    <property type="entry name" value="GAF domain-like"/>
    <property type="match status" value="1"/>
</dbReference>
<dbReference type="SMART" id="SM00388">
    <property type="entry name" value="HisKA"/>
    <property type="match status" value="1"/>
</dbReference>
<dbReference type="InterPro" id="IPR000014">
    <property type="entry name" value="PAS"/>
</dbReference>
<dbReference type="InterPro" id="IPR005467">
    <property type="entry name" value="His_kinase_dom"/>
</dbReference>
<evidence type="ECO:0000256" key="6">
    <source>
        <dbReference type="ARBA" id="ARBA00022777"/>
    </source>
</evidence>
<dbReference type="Gene3D" id="3.30.565.10">
    <property type="entry name" value="Histidine kinase-like ATPase, C-terminal domain"/>
    <property type="match status" value="1"/>
</dbReference>
<evidence type="ECO:0000256" key="7">
    <source>
        <dbReference type="ARBA" id="ARBA00023012"/>
    </source>
</evidence>
<dbReference type="CDD" id="cd16922">
    <property type="entry name" value="HATPase_EvgS-ArcB-TorS-like"/>
    <property type="match status" value="1"/>
</dbReference>
<keyword evidence="14" id="KW-1185">Reference proteome</keyword>
<dbReference type="SMART" id="SM00387">
    <property type="entry name" value="HATPase_c"/>
    <property type="match status" value="1"/>
</dbReference>
<feature type="domain" description="Histidine kinase" evidence="10">
    <location>
        <begin position="318"/>
        <end position="543"/>
    </location>
</feature>
<dbReference type="Pfam" id="PF13188">
    <property type="entry name" value="PAS_8"/>
    <property type="match status" value="1"/>
</dbReference>
<organism evidence="13 14">
    <name type="scientific">Pseudanabaena mucicola FACHB-723</name>
    <dbReference type="NCBI Taxonomy" id="2692860"/>
    <lineage>
        <taxon>Bacteria</taxon>
        <taxon>Bacillati</taxon>
        <taxon>Cyanobacteriota</taxon>
        <taxon>Cyanophyceae</taxon>
        <taxon>Pseudanabaenales</taxon>
        <taxon>Pseudanabaenaceae</taxon>
        <taxon>Pseudanabaena</taxon>
    </lineage>
</organism>
<dbReference type="SMART" id="SM00448">
    <property type="entry name" value="REC"/>
    <property type="match status" value="1"/>
</dbReference>
<feature type="domain" description="Phytochrome chromophore attachment site" evidence="9">
    <location>
        <begin position="25"/>
        <end position="160"/>
    </location>
</feature>
<dbReference type="InterPro" id="IPR003018">
    <property type="entry name" value="GAF"/>
</dbReference>
<name>A0ABR7ZVS5_9CYAN</name>
<proteinExistence type="inferred from homology"/>
<sequence length="694" mass="77079">MINLSNLEQKSLLTAIANRIQASLDLQVILDTTVQEIRDFLHTDRVIAYQFAADWSGRIVSEAVGQEWESLLGQVLTDPHFGEAMVEPYINGRIQVTDDIHVGLTNCHTKFLEQIQVKAIIVVPIVQGGELWGLLAAQECTQTRHWQTSEAELLQELATHISIAIRQSMTMTQLQQFNQELESKVLERTEALLTAKNQLNMLVFNVSDGILIIDEDGYIVFANPSAAKIFGIGIEQFIGILFGVPNDLNNRFEINHLINFEEVGGSEMQVVEIEWNQQPAYLISLHDVTERLQMEEKLRESNQELMQATLLKNEFLANMSHELRTPLNAILGMNEGLQDGVFGAINEKQLKALQTVEKSANHLLSMINDILDVAKIESGQVTLDLALTSIEELCHSSLVFIKQQSYQKHLQLEIKVAPNLPKLLIDERRMRQVLINLLSNAVKFTPTGGRITLEASKLVREDGLKADLVMTVTDTGIGISPENIKKLFRPFIQIDSALNRQYAGTGLGLALTKNIVELHGGRVGVTSKLGGGSCFTIEIPYDLESSSPVMSGDKSRSFKQEVDVEIEASTSQMPLLLIAEDNDANALTFSSYLEVKGYRTLFAKNGKEAIAIAKDKHPDLILMDIQMPVMDGLEAIRQIRLDPDVAGIPIIALTALAMKGDRERCLGTGANDYLSKPVRLKELAAMIQGLLQRN</sequence>
<feature type="domain" description="Response regulatory" evidence="11">
    <location>
        <begin position="575"/>
        <end position="691"/>
    </location>
</feature>